<accession>A0A0C2JVX4</accession>
<dbReference type="Proteomes" id="UP000031668">
    <property type="component" value="Unassembled WGS sequence"/>
</dbReference>
<reference evidence="4 5" key="1">
    <citation type="journal article" date="2014" name="Genome Biol. Evol.">
        <title>The genome of the myxosporean Thelohanellus kitauei shows adaptations to nutrient acquisition within its fish host.</title>
        <authorList>
            <person name="Yang Y."/>
            <person name="Xiong J."/>
            <person name="Zhou Z."/>
            <person name="Huo F."/>
            <person name="Miao W."/>
            <person name="Ran C."/>
            <person name="Liu Y."/>
            <person name="Zhang J."/>
            <person name="Feng J."/>
            <person name="Wang M."/>
            <person name="Wang M."/>
            <person name="Wang L."/>
            <person name="Yao B."/>
        </authorList>
    </citation>
    <scope>NUCLEOTIDE SEQUENCE [LARGE SCALE GENOMIC DNA]</scope>
    <source>
        <strain evidence="4">Wuqing</strain>
    </source>
</reference>
<dbReference type="EMBL" id="JWZT01000762">
    <property type="protein sequence ID" value="KII73588.1"/>
    <property type="molecule type" value="Genomic_DNA"/>
</dbReference>
<dbReference type="GO" id="GO:0004867">
    <property type="term" value="F:serine-type endopeptidase inhibitor activity"/>
    <property type="evidence" value="ECO:0007669"/>
    <property type="project" value="UniProtKB-KW"/>
</dbReference>
<dbReference type="PROSITE" id="PS50279">
    <property type="entry name" value="BPTI_KUNITZ_2"/>
    <property type="match status" value="1"/>
</dbReference>
<dbReference type="Pfam" id="PF00014">
    <property type="entry name" value="Kunitz_BPTI"/>
    <property type="match status" value="1"/>
</dbReference>
<keyword evidence="5" id="KW-1185">Reference proteome</keyword>
<name>A0A0C2JVX4_THEKT</name>
<comment type="caution">
    <text evidence="4">The sequence shown here is derived from an EMBL/GenBank/DDBJ whole genome shotgun (WGS) entry which is preliminary data.</text>
</comment>
<feature type="domain" description="BPTI/Kunitz inhibitor" evidence="3">
    <location>
        <begin position="7"/>
        <end position="62"/>
    </location>
</feature>
<dbReference type="InterPro" id="IPR002223">
    <property type="entry name" value="Kunitz_BPTI"/>
</dbReference>
<keyword evidence="1" id="KW-0646">Protease inhibitor</keyword>
<evidence type="ECO:0000259" key="3">
    <source>
        <dbReference type="PROSITE" id="PS50279"/>
    </source>
</evidence>
<dbReference type="Gene3D" id="4.10.410.10">
    <property type="entry name" value="Pancreatic trypsin inhibitor Kunitz domain"/>
    <property type="match status" value="1"/>
</dbReference>
<evidence type="ECO:0000256" key="1">
    <source>
        <dbReference type="ARBA" id="ARBA00022690"/>
    </source>
</evidence>
<proteinExistence type="predicted"/>
<gene>
    <name evidence="4" type="ORF">RF11_08865</name>
</gene>
<protein>
    <recommendedName>
        <fullName evidence="3">BPTI/Kunitz inhibitor domain-containing protein</fullName>
    </recommendedName>
</protein>
<evidence type="ECO:0000313" key="5">
    <source>
        <dbReference type="Proteomes" id="UP000031668"/>
    </source>
</evidence>
<dbReference type="AlphaFoldDB" id="A0A0C2JVX4"/>
<dbReference type="InterPro" id="IPR036880">
    <property type="entry name" value="Kunitz_BPTI_sf"/>
</dbReference>
<evidence type="ECO:0000256" key="2">
    <source>
        <dbReference type="ARBA" id="ARBA00022900"/>
    </source>
</evidence>
<keyword evidence="2" id="KW-0722">Serine protease inhibitor</keyword>
<organism evidence="4 5">
    <name type="scientific">Thelohanellus kitauei</name>
    <name type="common">Myxosporean</name>
    <dbReference type="NCBI Taxonomy" id="669202"/>
    <lineage>
        <taxon>Eukaryota</taxon>
        <taxon>Metazoa</taxon>
        <taxon>Cnidaria</taxon>
        <taxon>Myxozoa</taxon>
        <taxon>Myxosporea</taxon>
        <taxon>Bivalvulida</taxon>
        <taxon>Platysporina</taxon>
        <taxon>Myxobolidae</taxon>
        <taxon>Thelohanellus</taxon>
    </lineage>
</organism>
<sequence>MRYMLSFLKEPNPGNCWTFRRDAYWYFDVEYKSCQLFSSCGSPGTYGKYNFFWDEEECNRVCASVYRVRNKDWGESNIMSNDAGGRKFAFNIHKANCKPYIKHAGYPTPLLFNTWYECRDSCFEKDKEEE</sequence>
<evidence type="ECO:0000313" key="4">
    <source>
        <dbReference type="EMBL" id="KII73588.1"/>
    </source>
</evidence>
<dbReference type="SUPFAM" id="SSF57362">
    <property type="entry name" value="BPTI-like"/>
    <property type="match status" value="1"/>
</dbReference>